<evidence type="ECO:0000256" key="1">
    <source>
        <dbReference type="ARBA" id="ARBA00001961"/>
    </source>
</evidence>
<dbReference type="PANTHER" id="PTHR41536">
    <property type="entry name" value="PKHD-TYPE HYDROXYLASE YBIX"/>
    <property type="match status" value="1"/>
</dbReference>
<dbReference type="InterPro" id="IPR006620">
    <property type="entry name" value="Pro_4_hyd_alph"/>
</dbReference>
<sequence length="230" mass="25018">MLLHIPNILSADEVARLRQALAGADWTDGRETVGAQGAQVKRNLQLPDAAPLKHELGQAVLNALARSPLYFAAALPLRTIPPRFNRYEGGGEYGFHVDGAVMSQAASATQPALTLRTDLSCTLFLSAPEEYDGGELVISDTYGEHEVKLPAGDLILYPSSSLHRVLPVTRGARLASFFWVQSLVRDAGRRQSLFELDTAIQALTATKADAAALLRLSNVYHNLLRDWSET</sequence>
<gene>
    <name evidence="9" type="ORF">XTALMG727_2980</name>
</gene>
<evidence type="ECO:0000256" key="6">
    <source>
        <dbReference type="ARBA" id="ARBA00023004"/>
    </source>
</evidence>
<dbReference type="NCBIfam" id="NF003975">
    <property type="entry name" value="PRK05467.1-4"/>
    <property type="match status" value="1"/>
</dbReference>
<feature type="binding site" evidence="7">
    <location>
        <position position="173"/>
    </location>
    <ligand>
        <name>2-oxoglutarate</name>
        <dbReference type="ChEBI" id="CHEBI:16810"/>
    </ligand>
</feature>
<keyword evidence="3 7" id="KW-0847">Vitamin C</keyword>
<dbReference type="EMBL" id="CXOI01000050">
    <property type="protein sequence ID" value="CTP90171.1"/>
    <property type="molecule type" value="Genomic_DNA"/>
</dbReference>
<dbReference type="GO" id="GO:0031418">
    <property type="term" value="F:L-ascorbic acid binding"/>
    <property type="evidence" value="ECO:0007669"/>
    <property type="project" value="UniProtKB-KW"/>
</dbReference>
<dbReference type="HAMAP" id="MF_00657">
    <property type="entry name" value="Hydroxyl_YbiX"/>
    <property type="match status" value="1"/>
</dbReference>
<dbReference type="SMART" id="SM00702">
    <property type="entry name" value="P4Hc"/>
    <property type="match status" value="1"/>
</dbReference>
<dbReference type="GO" id="GO:0005506">
    <property type="term" value="F:iron ion binding"/>
    <property type="evidence" value="ECO:0007669"/>
    <property type="project" value="UniProtKB-UniRule"/>
</dbReference>
<dbReference type="SUPFAM" id="SSF51197">
    <property type="entry name" value="Clavaminate synthase-like"/>
    <property type="match status" value="1"/>
</dbReference>
<evidence type="ECO:0000313" key="9">
    <source>
        <dbReference type="EMBL" id="CTP90171.1"/>
    </source>
</evidence>
<feature type="binding site" evidence="7">
    <location>
        <position position="163"/>
    </location>
    <ligand>
        <name>Fe cation</name>
        <dbReference type="ChEBI" id="CHEBI:24875"/>
    </ligand>
</feature>
<keyword evidence="6 7" id="KW-0408">Iron</keyword>
<evidence type="ECO:0000256" key="7">
    <source>
        <dbReference type="HAMAP-Rule" id="MF_00657"/>
    </source>
</evidence>
<dbReference type="AlphaFoldDB" id="A0A0K2ZWJ2"/>
<feature type="binding site" evidence="7">
    <location>
        <position position="96"/>
    </location>
    <ligand>
        <name>Fe cation</name>
        <dbReference type="ChEBI" id="CHEBI:24875"/>
    </ligand>
</feature>
<organism evidence="9 10">
    <name type="scientific">Xanthomonas graminis pv. arrhenatheri LMG 727</name>
    <dbReference type="NCBI Taxonomy" id="1195923"/>
    <lineage>
        <taxon>Bacteria</taxon>
        <taxon>Pseudomonadati</taxon>
        <taxon>Pseudomonadota</taxon>
        <taxon>Gammaproteobacteria</taxon>
        <taxon>Lysobacterales</taxon>
        <taxon>Lysobacteraceae</taxon>
        <taxon>Xanthomonas</taxon>
        <taxon>Xanthomonas translucens group</taxon>
        <taxon>Xanthomonas graminis</taxon>
    </lineage>
</organism>
<dbReference type="Gene3D" id="2.60.120.620">
    <property type="entry name" value="q2cbj1_9rhob like domain"/>
    <property type="match status" value="1"/>
</dbReference>
<evidence type="ECO:0000256" key="3">
    <source>
        <dbReference type="ARBA" id="ARBA00022896"/>
    </source>
</evidence>
<keyword evidence="2 7" id="KW-0479">Metal-binding</keyword>
<comment type="cofactor">
    <cofactor evidence="1 7">
        <name>L-ascorbate</name>
        <dbReference type="ChEBI" id="CHEBI:38290"/>
    </cofactor>
</comment>
<evidence type="ECO:0000256" key="4">
    <source>
        <dbReference type="ARBA" id="ARBA00022964"/>
    </source>
</evidence>
<accession>A0A0K2ZWJ2</accession>
<dbReference type="RefSeq" id="WP_053836024.1">
    <property type="nucleotide sequence ID" value="NZ_CXOI01000050.1"/>
</dbReference>
<dbReference type="GO" id="GO:0006974">
    <property type="term" value="P:DNA damage response"/>
    <property type="evidence" value="ECO:0007669"/>
    <property type="project" value="TreeGrafter"/>
</dbReference>
<dbReference type="PANTHER" id="PTHR41536:SF1">
    <property type="entry name" value="PKHD-TYPE HYDROXYLASE YBIX"/>
    <property type="match status" value="1"/>
</dbReference>
<feature type="domain" description="Fe2OG dioxygenase" evidence="8">
    <location>
        <begin position="78"/>
        <end position="182"/>
    </location>
</feature>
<reference evidence="10" key="1">
    <citation type="submission" date="2015-07" db="EMBL/GenBank/DDBJ databases">
        <authorList>
            <person name="Wibberg D."/>
        </authorList>
    </citation>
    <scope>NUCLEOTIDE SEQUENCE [LARGE SCALE GENOMIC DNA]</scope>
</reference>
<evidence type="ECO:0000313" key="10">
    <source>
        <dbReference type="Proteomes" id="UP000046187"/>
    </source>
</evidence>
<evidence type="ECO:0000256" key="2">
    <source>
        <dbReference type="ARBA" id="ARBA00022723"/>
    </source>
</evidence>
<keyword evidence="10" id="KW-1185">Reference proteome</keyword>
<protein>
    <submittedName>
        <fullName evidence="9">PKHD-type hydroxylase PD_1553</fullName>
        <ecNumber evidence="9">1.14.11.-</ecNumber>
    </submittedName>
</protein>
<dbReference type="GO" id="GO:0016706">
    <property type="term" value="F:2-oxoglutarate-dependent dioxygenase activity"/>
    <property type="evidence" value="ECO:0007669"/>
    <property type="project" value="UniProtKB-UniRule"/>
</dbReference>
<dbReference type="InterPro" id="IPR041097">
    <property type="entry name" value="PKHD_C"/>
</dbReference>
<feature type="binding site" evidence="7">
    <location>
        <position position="98"/>
    </location>
    <ligand>
        <name>Fe cation</name>
        <dbReference type="ChEBI" id="CHEBI:24875"/>
    </ligand>
</feature>
<dbReference type="PROSITE" id="PS51471">
    <property type="entry name" value="FE2OG_OXY"/>
    <property type="match status" value="1"/>
</dbReference>
<proteinExistence type="inferred from homology"/>
<dbReference type="EC" id="1.14.11.-" evidence="9"/>
<dbReference type="InterPro" id="IPR005123">
    <property type="entry name" value="Oxoglu/Fe-dep_dioxygenase_dom"/>
</dbReference>
<dbReference type="Gene3D" id="4.10.860.20">
    <property type="entry name" value="Rabenosyn, Rab binding domain"/>
    <property type="match status" value="1"/>
</dbReference>
<keyword evidence="4 7" id="KW-0223">Dioxygenase</keyword>
<evidence type="ECO:0000259" key="8">
    <source>
        <dbReference type="PROSITE" id="PS51471"/>
    </source>
</evidence>
<dbReference type="Pfam" id="PF13640">
    <property type="entry name" value="2OG-FeII_Oxy_3"/>
    <property type="match status" value="1"/>
</dbReference>
<comment type="cofactor">
    <cofactor evidence="7">
        <name>Fe(2+)</name>
        <dbReference type="ChEBI" id="CHEBI:29033"/>
    </cofactor>
    <text evidence="7">Binds 1 Fe(2+) ion per subunit.</text>
</comment>
<dbReference type="Pfam" id="PF18331">
    <property type="entry name" value="PKHD_C"/>
    <property type="match status" value="1"/>
</dbReference>
<dbReference type="NCBIfam" id="NF003974">
    <property type="entry name" value="PRK05467.1-3"/>
    <property type="match status" value="1"/>
</dbReference>
<dbReference type="Proteomes" id="UP000046187">
    <property type="component" value="Unassembled WGS sequence"/>
</dbReference>
<name>A0A0K2ZWJ2_9XANT</name>
<dbReference type="InterPro" id="IPR023550">
    <property type="entry name" value="PKHD_hydroxylase"/>
</dbReference>
<keyword evidence="5 7" id="KW-0560">Oxidoreductase</keyword>
<evidence type="ECO:0000256" key="5">
    <source>
        <dbReference type="ARBA" id="ARBA00023002"/>
    </source>
</evidence>
<dbReference type="InterPro" id="IPR044862">
    <property type="entry name" value="Pro_4_hyd_alph_FE2OG_OXY"/>
</dbReference>
<dbReference type="GO" id="GO:0006879">
    <property type="term" value="P:intracellular iron ion homeostasis"/>
    <property type="evidence" value="ECO:0007669"/>
    <property type="project" value="TreeGrafter"/>
</dbReference>